<organism evidence="3 4">
    <name type="scientific">Singulisphaera acidiphila (strain ATCC BAA-1392 / DSM 18658 / VKM B-2454 / MOB10)</name>
    <dbReference type="NCBI Taxonomy" id="886293"/>
    <lineage>
        <taxon>Bacteria</taxon>
        <taxon>Pseudomonadati</taxon>
        <taxon>Planctomycetota</taxon>
        <taxon>Planctomycetia</taxon>
        <taxon>Isosphaerales</taxon>
        <taxon>Isosphaeraceae</taxon>
        <taxon>Singulisphaera</taxon>
    </lineage>
</organism>
<keyword evidence="4" id="KW-1185">Reference proteome</keyword>
<dbReference type="KEGG" id="saci:Sinac_1122"/>
<evidence type="ECO:0000313" key="4">
    <source>
        <dbReference type="Proteomes" id="UP000010798"/>
    </source>
</evidence>
<dbReference type="Pfam" id="PF04015">
    <property type="entry name" value="DUF362"/>
    <property type="match status" value="1"/>
</dbReference>
<dbReference type="STRING" id="886293.Sinac_1122"/>
<protein>
    <recommendedName>
        <fullName evidence="2">DUF362 domain-containing protein</fullName>
    </recommendedName>
</protein>
<dbReference type="EMBL" id="CP003364">
    <property type="protein sequence ID" value="AGA25518.1"/>
    <property type="molecule type" value="Genomic_DNA"/>
</dbReference>
<feature type="domain" description="DUF362" evidence="2">
    <location>
        <begin position="229"/>
        <end position="332"/>
    </location>
</feature>
<keyword evidence="1" id="KW-0732">Signal</keyword>
<evidence type="ECO:0000256" key="1">
    <source>
        <dbReference type="SAM" id="SignalP"/>
    </source>
</evidence>
<dbReference type="RefSeq" id="WP_015244694.1">
    <property type="nucleotide sequence ID" value="NC_019892.1"/>
</dbReference>
<dbReference type="AlphaFoldDB" id="L0D9L2"/>
<dbReference type="HOGENOM" id="CLU_697873_0_0_0"/>
<gene>
    <name evidence="3" type="ordered locus">Sinac_1122</name>
</gene>
<dbReference type="eggNOG" id="COG2006">
    <property type="taxonomic scope" value="Bacteria"/>
</dbReference>
<sequence>MRKPYPCGGLGRRQFLASAAALPTLIGLNVSAAEPEAVKDPDVVLGKLGLPGPYPGRVIEARNPAMIKEGVKNRDAIKATLARGMKELTGADDDVEAWRSFFEPGDVVGIKMNPVGNPLANTSSELMLEVIEGLKAAGVKTRDMFVFERYKQEFMAAGMHKDVPDGVRWGGLTPEDDPSQLQLSWPGDDPIAGYDPDEYMTMQLVHRGSDPKDDRTLRSHLGLLVTKRVNKLVLLPVLKDHGSAGVTGALKNMSHGLVNNVARSHSTPDTNACNQFIPQVVSHPILRKKCVLQILDGIKGVFQKGPFGRDAQFVWEYNALLLATDPVALDHVEWRIIDARRKEEKLPPVAGTGKAALDPLGTEGFDIRQPQHIALAGNLGLGRFDFNSPQGRRRSIDHRIIDVS</sequence>
<dbReference type="Proteomes" id="UP000010798">
    <property type="component" value="Chromosome"/>
</dbReference>
<feature type="chain" id="PRO_5003940643" description="DUF362 domain-containing protein" evidence="1">
    <location>
        <begin position="33"/>
        <end position="404"/>
    </location>
</feature>
<proteinExistence type="predicted"/>
<evidence type="ECO:0000259" key="2">
    <source>
        <dbReference type="Pfam" id="PF04015"/>
    </source>
</evidence>
<dbReference type="OrthoDB" id="242830at2"/>
<name>L0D9L2_SINAD</name>
<reference evidence="3 4" key="1">
    <citation type="submission" date="2012-02" db="EMBL/GenBank/DDBJ databases">
        <title>Complete sequence of chromosome of Singulisphaera acidiphila DSM 18658.</title>
        <authorList>
            <consortium name="US DOE Joint Genome Institute (JGI-PGF)"/>
            <person name="Lucas S."/>
            <person name="Copeland A."/>
            <person name="Lapidus A."/>
            <person name="Glavina del Rio T."/>
            <person name="Dalin E."/>
            <person name="Tice H."/>
            <person name="Bruce D."/>
            <person name="Goodwin L."/>
            <person name="Pitluck S."/>
            <person name="Peters L."/>
            <person name="Ovchinnikova G."/>
            <person name="Chertkov O."/>
            <person name="Kyrpides N."/>
            <person name="Mavromatis K."/>
            <person name="Ivanova N."/>
            <person name="Brettin T."/>
            <person name="Detter J.C."/>
            <person name="Han C."/>
            <person name="Larimer F."/>
            <person name="Land M."/>
            <person name="Hauser L."/>
            <person name="Markowitz V."/>
            <person name="Cheng J.-F."/>
            <person name="Hugenholtz P."/>
            <person name="Woyke T."/>
            <person name="Wu D."/>
            <person name="Tindall B."/>
            <person name="Pomrenke H."/>
            <person name="Brambilla E."/>
            <person name="Klenk H.-P."/>
            <person name="Eisen J.A."/>
        </authorList>
    </citation>
    <scope>NUCLEOTIDE SEQUENCE [LARGE SCALE GENOMIC DNA]</scope>
    <source>
        <strain evidence="4">ATCC BAA-1392 / DSM 18658 / VKM B-2454 / MOB10</strain>
    </source>
</reference>
<feature type="signal peptide" evidence="1">
    <location>
        <begin position="1"/>
        <end position="32"/>
    </location>
</feature>
<dbReference type="InterPro" id="IPR007160">
    <property type="entry name" value="DUF362"/>
</dbReference>
<evidence type="ECO:0000313" key="3">
    <source>
        <dbReference type="EMBL" id="AGA25518.1"/>
    </source>
</evidence>
<accession>L0D9L2</accession>